<feature type="domain" description="Helix-hairpin-helix DNA-binding motif class 1" evidence="3">
    <location>
        <begin position="247"/>
        <end position="266"/>
    </location>
</feature>
<protein>
    <submittedName>
        <fullName evidence="4">ComEA family DNA-binding protein</fullName>
    </submittedName>
</protein>
<gene>
    <name evidence="4" type="ORF">AB8O55_07155</name>
</gene>
<name>A0ABV4CDX9_9PSEU</name>
<dbReference type="GO" id="GO:0003677">
    <property type="term" value="F:DNA binding"/>
    <property type="evidence" value="ECO:0007669"/>
    <property type="project" value="UniProtKB-KW"/>
</dbReference>
<dbReference type="InterPro" id="IPR004509">
    <property type="entry name" value="Competence_ComEA_HhH"/>
</dbReference>
<accession>A0ABV4CDX9</accession>
<dbReference type="SUPFAM" id="SSF47781">
    <property type="entry name" value="RuvA domain 2-like"/>
    <property type="match status" value="1"/>
</dbReference>
<dbReference type="Pfam" id="PF12836">
    <property type="entry name" value="HHH_3"/>
    <property type="match status" value="1"/>
</dbReference>
<dbReference type="RefSeq" id="WP_345364650.1">
    <property type="nucleotide sequence ID" value="NZ_BAABII010000012.1"/>
</dbReference>
<dbReference type="InterPro" id="IPR003583">
    <property type="entry name" value="Hlx-hairpin-Hlx_DNA-bd_motif"/>
</dbReference>
<feature type="compositionally biased region" description="Basic and acidic residues" evidence="1">
    <location>
        <begin position="19"/>
        <end position="40"/>
    </location>
</feature>
<dbReference type="PANTHER" id="PTHR21180">
    <property type="entry name" value="ENDONUCLEASE/EXONUCLEASE/PHOSPHATASE FAMILY DOMAIN-CONTAINING PROTEIN 1"/>
    <property type="match status" value="1"/>
</dbReference>
<dbReference type="InterPro" id="IPR010994">
    <property type="entry name" value="RuvA_2-like"/>
</dbReference>
<feature type="transmembrane region" description="Helical" evidence="2">
    <location>
        <begin position="79"/>
        <end position="100"/>
    </location>
</feature>
<sequence>MFDLDRARHRRSDVDDDSDPRTRLAELRQRARSDDAETRAGPDYAAAAGGPRHDSPLSRWAGRWLPESLARSRVDPGRLGLLAIGAVAAVLVVVFGLTLLGRGPAAEPAPPPPLITPAAAATTTSAPPEELVVSVVGRVAEPGLVTVPPGARVADALDAAGGAVPGTDITALNLARRLVDGEQLYVAVPVPPQALARAPAASPGEPGKLDLNTATEEQLDELPGVGEVTAQRIVRWRAEHGRFTSVEQLRDVDGIGEVRFSRLRDLVRT</sequence>
<feature type="domain" description="Helix-hairpin-helix DNA-binding motif class 1" evidence="3">
    <location>
        <begin position="217"/>
        <end position="236"/>
    </location>
</feature>
<dbReference type="EMBL" id="JBGEHV010000009">
    <property type="protein sequence ID" value="MEY8039171.1"/>
    <property type="molecule type" value="Genomic_DNA"/>
</dbReference>
<dbReference type="InterPro" id="IPR051675">
    <property type="entry name" value="Endo/Exo/Phosphatase_dom_1"/>
</dbReference>
<dbReference type="PANTHER" id="PTHR21180:SF32">
    <property type="entry name" value="ENDONUCLEASE_EXONUCLEASE_PHOSPHATASE FAMILY DOMAIN-CONTAINING PROTEIN 1"/>
    <property type="match status" value="1"/>
</dbReference>
<proteinExistence type="predicted"/>
<organism evidence="4 5">
    <name type="scientific">Saccharopolyspora cebuensis</name>
    <dbReference type="NCBI Taxonomy" id="418759"/>
    <lineage>
        <taxon>Bacteria</taxon>
        <taxon>Bacillati</taxon>
        <taxon>Actinomycetota</taxon>
        <taxon>Actinomycetes</taxon>
        <taxon>Pseudonocardiales</taxon>
        <taxon>Pseudonocardiaceae</taxon>
        <taxon>Saccharopolyspora</taxon>
    </lineage>
</organism>
<keyword evidence="2" id="KW-0472">Membrane</keyword>
<keyword evidence="4" id="KW-0238">DNA-binding</keyword>
<evidence type="ECO:0000256" key="2">
    <source>
        <dbReference type="SAM" id="Phobius"/>
    </source>
</evidence>
<dbReference type="Gene3D" id="3.10.560.10">
    <property type="entry name" value="Outer membrane lipoprotein wza domain like"/>
    <property type="match status" value="1"/>
</dbReference>
<keyword evidence="2" id="KW-1133">Transmembrane helix</keyword>
<evidence type="ECO:0000259" key="3">
    <source>
        <dbReference type="SMART" id="SM00278"/>
    </source>
</evidence>
<dbReference type="NCBIfam" id="TIGR00426">
    <property type="entry name" value="competence protein ComEA helix-hairpin-helix repeat region"/>
    <property type="match status" value="1"/>
</dbReference>
<evidence type="ECO:0000313" key="4">
    <source>
        <dbReference type="EMBL" id="MEY8039171.1"/>
    </source>
</evidence>
<dbReference type="Proteomes" id="UP001564626">
    <property type="component" value="Unassembled WGS sequence"/>
</dbReference>
<reference evidence="4 5" key="1">
    <citation type="submission" date="2024-08" db="EMBL/GenBank/DDBJ databases">
        <title>Genome mining of Saccharopolyspora cebuensis PGLac3 from Nigerian medicinal plant.</title>
        <authorList>
            <person name="Ezeobiora C.E."/>
            <person name="Igbokwe N.H."/>
            <person name="Amin D.H."/>
            <person name="Mendie U.E."/>
        </authorList>
    </citation>
    <scope>NUCLEOTIDE SEQUENCE [LARGE SCALE GENOMIC DNA]</scope>
    <source>
        <strain evidence="4 5">PGLac3</strain>
    </source>
</reference>
<dbReference type="Gene3D" id="1.10.150.320">
    <property type="entry name" value="Photosystem II 12 kDa extrinsic protein"/>
    <property type="match status" value="1"/>
</dbReference>
<comment type="caution">
    <text evidence="4">The sequence shown here is derived from an EMBL/GenBank/DDBJ whole genome shotgun (WGS) entry which is preliminary data.</text>
</comment>
<dbReference type="SMART" id="SM00278">
    <property type="entry name" value="HhH1"/>
    <property type="match status" value="2"/>
</dbReference>
<feature type="region of interest" description="Disordered" evidence="1">
    <location>
        <begin position="1"/>
        <end position="55"/>
    </location>
</feature>
<keyword evidence="5" id="KW-1185">Reference proteome</keyword>
<feature type="compositionally biased region" description="Low complexity" evidence="1">
    <location>
        <begin position="41"/>
        <end position="50"/>
    </location>
</feature>
<dbReference type="Pfam" id="PF10531">
    <property type="entry name" value="SLBB"/>
    <property type="match status" value="1"/>
</dbReference>
<evidence type="ECO:0000313" key="5">
    <source>
        <dbReference type="Proteomes" id="UP001564626"/>
    </source>
</evidence>
<evidence type="ECO:0000256" key="1">
    <source>
        <dbReference type="SAM" id="MobiDB-lite"/>
    </source>
</evidence>
<dbReference type="InterPro" id="IPR019554">
    <property type="entry name" value="Soluble_ligand-bd"/>
</dbReference>
<keyword evidence="2" id="KW-0812">Transmembrane</keyword>